<feature type="transmembrane region" description="Helical" evidence="1">
    <location>
        <begin position="12"/>
        <end position="32"/>
    </location>
</feature>
<keyword evidence="1" id="KW-1133">Transmembrane helix</keyword>
<reference evidence="2 3" key="1">
    <citation type="submission" date="2021-06" db="EMBL/GenBank/DDBJ databases">
        <title>Whole genome sequences of Flavobacterium sp. KK2020170 and assembly.</title>
        <authorList>
            <person name="Kitahara K."/>
            <person name="Miyoshi S."/>
            <person name="Uesaka K."/>
        </authorList>
    </citation>
    <scope>NUCLEOTIDE SEQUENCE [LARGE SCALE GENOMIC DNA]</scope>
    <source>
        <strain evidence="2 3">KK2020170</strain>
    </source>
</reference>
<evidence type="ECO:0000256" key="1">
    <source>
        <dbReference type="SAM" id="Phobius"/>
    </source>
</evidence>
<feature type="transmembrane region" description="Helical" evidence="1">
    <location>
        <begin position="131"/>
        <end position="148"/>
    </location>
</feature>
<dbReference type="RefSeq" id="WP_221258128.1">
    <property type="nucleotide sequence ID" value="NZ_AP024749.1"/>
</dbReference>
<keyword evidence="1" id="KW-0812">Transmembrane</keyword>
<sequence length="161" mass="19202">MKTHFLFPNQFKIVGWILFVPSLIISILATILEWNIDEYFNIKVFAIYNDEFFQKNSSKFFQIIENSISDELLTFALIIGGILIGFSKLKSEDEMIGKIRYESLVWATYFNYTMLLLFTAFMYGISFLNVLFYNTFTLLLFFIIRFHYMIYKLNKQNSDEE</sequence>
<protein>
    <submittedName>
        <fullName evidence="2">Uncharacterized protein</fullName>
    </submittedName>
</protein>
<evidence type="ECO:0000313" key="3">
    <source>
        <dbReference type="Proteomes" id="UP000825258"/>
    </source>
</evidence>
<feature type="transmembrane region" description="Helical" evidence="1">
    <location>
        <begin position="72"/>
        <end position="91"/>
    </location>
</feature>
<accession>A0ABN6I193</accession>
<feature type="transmembrane region" description="Helical" evidence="1">
    <location>
        <begin position="103"/>
        <end position="125"/>
    </location>
</feature>
<dbReference type="Proteomes" id="UP000825258">
    <property type="component" value="Chromosome"/>
</dbReference>
<name>A0ABN6I193_9FLAO</name>
<keyword evidence="3" id="KW-1185">Reference proteome</keyword>
<gene>
    <name evidence="2" type="ORF">KK2020170_18950</name>
</gene>
<dbReference type="EMBL" id="AP024749">
    <property type="protein sequence ID" value="BCY29027.1"/>
    <property type="molecule type" value="Genomic_DNA"/>
</dbReference>
<keyword evidence="1" id="KW-0472">Membrane</keyword>
<organism evidence="2 3">
    <name type="scientific">Flavobacterium okayamense</name>
    <dbReference type="NCBI Taxonomy" id="2830782"/>
    <lineage>
        <taxon>Bacteria</taxon>
        <taxon>Pseudomonadati</taxon>
        <taxon>Bacteroidota</taxon>
        <taxon>Flavobacteriia</taxon>
        <taxon>Flavobacteriales</taxon>
        <taxon>Flavobacteriaceae</taxon>
        <taxon>Flavobacterium</taxon>
    </lineage>
</organism>
<proteinExistence type="predicted"/>
<evidence type="ECO:0000313" key="2">
    <source>
        <dbReference type="EMBL" id="BCY29027.1"/>
    </source>
</evidence>